<gene>
    <name evidence="3" type="ORF">SAMN05444716_103360</name>
</gene>
<organism evidence="3 4">
    <name type="scientific">Streptomyces harbinensis</name>
    <dbReference type="NCBI Taxonomy" id="1176198"/>
    <lineage>
        <taxon>Bacteria</taxon>
        <taxon>Bacillati</taxon>
        <taxon>Actinomycetota</taxon>
        <taxon>Actinomycetes</taxon>
        <taxon>Kitasatosporales</taxon>
        <taxon>Streptomycetaceae</taxon>
        <taxon>Streptomyces</taxon>
    </lineage>
</organism>
<dbReference type="SUPFAM" id="SSF51905">
    <property type="entry name" value="FAD/NAD(P)-binding domain"/>
    <property type="match status" value="1"/>
</dbReference>
<feature type="domain" description="Amine oxidase" evidence="2">
    <location>
        <begin position="175"/>
        <end position="411"/>
    </location>
</feature>
<feature type="compositionally biased region" description="Gly residues" evidence="1">
    <location>
        <begin position="101"/>
        <end position="116"/>
    </location>
</feature>
<evidence type="ECO:0000259" key="2">
    <source>
        <dbReference type="Pfam" id="PF01593"/>
    </source>
</evidence>
<dbReference type="Gene3D" id="3.90.660.20">
    <property type="entry name" value="Protoporphyrinogen oxidase, mitochondrial, domain 2"/>
    <property type="match status" value="1"/>
</dbReference>
<dbReference type="Pfam" id="PF13450">
    <property type="entry name" value="NAD_binding_8"/>
    <property type="match status" value="1"/>
</dbReference>
<feature type="region of interest" description="Disordered" evidence="1">
    <location>
        <begin position="101"/>
        <end position="121"/>
    </location>
</feature>
<keyword evidence="4" id="KW-1185">Reference proteome</keyword>
<dbReference type="RefSeq" id="WP_175542956.1">
    <property type="nucleotide sequence ID" value="NZ_FPAB01000003.1"/>
</dbReference>
<dbReference type="STRING" id="1176198.SAMN05444716_103360"/>
<accession>A0A1I6RTJ4</accession>
<dbReference type="InterPro" id="IPR036188">
    <property type="entry name" value="FAD/NAD-bd_sf"/>
</dbReference>
<evidence type="ECO:0000256" key="1">
    <source>
        <dbReference type="SAM" id="MobiDB-lite"/>
    </source>
</evidence>
<dbReference type="GO" id="GO:0016491">
    <property type="term" value="F:oxidoreductase activity"/>
    <property type="evidence" value="ECO:0007669"/>
    <property type="project" value="InterPro"/>
</dbReference>
<dbReference type="PANTHER" id="PTHR42841">
    <property type="entry name" value="AMINE OXIDASE"/>
    <property type="match status" value="1"/>
</dbReference>
<dbReference type="EMBL" id="FPAB01000003">
    <property type="protein sequence ID" value="SFS67778.1"/>
    <property type="molecule type" value="Genomic_DNA"/>
</dbReference>
<evidence type="ECO:0000313" key="4">
    <source>
        <dbReference type="Proteomes" id="UP000198873"/>
    </source>
</evidence>
<reference evidence="4" key="1">
    <citation type="submission" date="2016-10" db="EMBL/GenBank/DDBJ databases">
        <authorList>
            <person name="Varghese N."/>
            <person name="Submissions S."/>
        </authorList>
    </citation>
    <scope>NUCLEOTIDE SEQUENCE [LARGE SCALE GENOMIC DNA]</scope>
    <source>
        <strain evidence="4">CGMCC 4.7047</strain>
    </source>
</reference>
<proteinExistence type="predicted"/>
<dbReference type="Proteomes" id="UP000198873">
    <property type="component" value="Unassembled WGS sequence"/>
</dbReference>
<name>A0A1I6RTJ4_9ACTN</name>
<evidence type="ECO:0000313" key="3">
    <source>
        <dbReference type="EMBL" id="SFS67778.1"/>
    </source>
</evidence>
<dbReference type="InterPro" id="IPR002937">
    <property type="entry name" value="Amino_oxidase"/>
</dbReference>
<sequence length="441" mass="44865">MLSSRTQAVDSDVVVIGAGTAGLAAARHVCDAGLTVTVLEAAEEIGGRMATGSRDGFLLDRHSALTAPGLPEEAVCRLTGGALLHGPDGYVHRVGETVPAGGGGAHGAGGTGGADGAAGEEQAEDGRSLIAAFDHSWLRANLARLGRLSDERLAARPELPAAIALTARGIPARIAEGSLRPLLTALLHDPQLATSSRLSDHVLRAFARDGLALAAGGAAAVPRALAAGLPEGTVRTGVRATAVSTSRVETERHGTVRCRAVVVATGAREAGRLLPGLRVPRFRPVTVLHHAAPATPPQAGPELLIDTARDRGPLAYSLVTSAVDASRAPEGAALVTSVVLGHAAGEPAEILDKAARPQLAALHGTSTADWQLLAAHHDARAVPLNPPPYAGPRRTRLLDGLYVCGDHRGADDLATAATAITALLQDFGRPATTEPHTSAAA</sequence>
<dbReference type="AlphaFoldDB" id="A0A1I6RTJ4"/>
<dbReference type="Pfam" id="PF01593">
    <property type="entry name" value="Amino_oxidase"/>
    <property type="match status" value="1"/>
</dbReference>
<protein>
    <submittedName>
        <fullName evidence="3">Phytoene dehydrogenase-related protein</fullName>
    </submittedName>
</protein>
<dbReference type="Gene3D" id="3.50.50.60">
    <property type="entry name" value="FAD/NAD(P)-binding domain"/>
    <property type="match status" value="2"/>
</dbReference>